<organism evidence="3 4">
    <name type="scientific">Herbiconiux aconitum</name>
    <dbReference type="NCBI Taxonomy" id="2970913"/>
    <lineage>
        <taxon>Bacteria</taxon>
        <taxon>Bacillati</taxon>
        <taxon>Actinomycetota</taxon>
        <taxon>Actinomycetes</taxon>
        <taxon>Micrococcales</taxon>
        <taxon>Microbacteriaceae</taxon>
        <taxon>Herbiconiux</taxon>
    </lineage>
</organism>
<comment type="caution">
    <text evidence="3">The sequence shown here is derived from an EMBL/GenBank/DDBJ whole genome shotgun (WGS) entry which is preliminary data.</text>
</comment>
<evidence type="ECO:0000313" key="3">
    <source>
        <dbReference type="EMBL" id="MCS5719872.1"/>
    </source>
</evidence>
<dbReference type="InterPro" id="IPR052342">
    <property type="entry name" value="MCH/BMMD"/>
</dbReference>
<gene>
    <name evidence="3" type="ORF">N1027_17215</name>
</gene>
<reference evidence="3" key="1">
    <citation type="submission" date="2022-08" db="EMBL/GenBank/DDBJ databases">
        <authorList>
            <person name="Deng Y."/>
            <person name="Han X.-F."/>
            <person name="Zhang Y.-Q."/>
        </authorList>
    </citation>
    <scope>NUCLEOTIDE SEQUENCE</scope>
    <source>
        <strain evidence="3">CPCC 205763</strain>
    </source>
</reference>
<dbReference type="RefSeq" id="WP_259509454.1">
    <property type="nucleotide sequence ID" value="NZ_JANLCM010000002.1"/>
</dbReference>
<dbReference type="Pfam" id="PF01575">
    <property type="entry name" value="MaoC_dehydratas"/>
    <property type="match status" value="1"/>
</dbReference>
<comment type="similarity">
    <text evidence="1">Belongs to the enoyl-CoA hydratase/isomerase family.</text>
</comment>
<dbReference type="PANTHER" id="PTHR43664:SF1">
    <property type="entry name" value="BETA-METHYLMALYL-COA DEHYDRATASE"/>
    <property type="match status" value="1"/>
</dbReference>
<dbReference type="SUPFAM" id="SSF54637">
    <property type="entry name" value="Thioesterase/thiol ester dehydrase-isomerase"/>
    <property type="match status" value="1"/>
</dbReference>
<sequence>MPHYFEDFQAGQTFVTPGKTVTETDVVMFAALTNDNNQLHTDAEFAAATRYGQRLVHGLYGASLALGLIARTGVFEGSSAALLGIDEWRFTAPVFIGDTLTCTVEILGLRLTSSGTTGVVERRLTLRNQRDEIVQSGRMDMLMLTRPAAPGVAK</sequence>
<keyword evidence="4" id="KW-1185">Reference proteome</keyword>
<dbReference type="EMBL" id="JANLCM010000002">
    <property type="protein sequence ID" value="MCS5719872.1"/>
    <property type="molecule type" value="Genomic_DNA"/>
</dbReference>
<proteinExistence type="inferred from homology"/>
<dbReference type="Gene3D" id="3.10.129.10">
    <property type="entry name" value="Hotdog Thioesterase"/>
    <property type="match status" value="1"/>
</dbReference>
<name>A0ABT2GUI2_9MICO</name>
<evidence type="ECO:0000259" key="2">
    <source>
        <dbReference type="Pfam" id="PF01575"/>
    </source>
</evidence>
<dbReference type="InterPro" id="IPR029069">
    <property type="entry name" value="HotDog_dom_sf"/>
</dbReference>
<evidence type="ECO:0000313" key="4">
    <source>
        <dbReference type="Proteomes" id="UP001165584"/>
    </source>
</evidence>
<feature type="domain" description="MaoC-like" evidence="2">
    <location>
        <begin position="9"/>
        <end position="113"/>
    </location>
</feature>
<dbReference type="PANTHER" id="PTHR43664">
    <property type="entry name" value="MONOAMINE OXIDASE-RELATED"/>
    <property type="match status" value="1"/>
</dbReference>
<dbReference type="InterPro" id="IPR002539">
    <property type="entry name" value="MaoC-like_dom"/>
</dbReference>
<evidence type="ECO:0000256" key="1">
    <source>
        <dbReference type="ARBA" id="ARBA00005254"/>
    </source>
</evidence>
<protein>
    <submittedName>
        <fullName evidence="3">MaoC/PaaZ C-terminal domain-containing protein</fullName>
    </submittedName>
</protein>
<dbReference type="Proteomes" id="UP001165584">
    <property type="component" value="Unassembled WGS sequence"/>
</dbReference>
<accession>A0ABT2GUI2</accession>